<accession>A0A2T4DE47</accession>
<protein>
    <submittedName>
        <fullName evidence="1">Uncharacterized protein</fullName>
    </submittedName>
</protein>
<reference evidence="1 2" key="1">
    <citation type="submission" date="2018-03" db="EMBL/GenBank/DDBJ databases">
        <title>Cross-interface Injection: A General Nanoliter Liquid Handling Method Applied to Single Cells Genome Amplification Automated Nanoliter Liquid Handling Applied to Single Cell Multiple Displacement Amplification.</title>
        <authorList>
            <person name="Yun J."/>
            <person name="Xu P."/>
            <person name="Xu J."/>
            <person name="Dai X."/>
            <person name="Wang Y."/>
            <person name="Zheng X."/>
            <person name="Cao C."/>
            <person name="Yi Q."/>
            <person name="Zhu Y."/>
            <person name="Wang L."/>
            <person name="Dong Z."/>
            <person name="Huang Y."/>
            <person name="Huang L."/>
            <person name="Du W."/>
        </authorList>
    </citation>
    <scope>NUCLEOTIDE SEQUENCE [LARGE SCALE GENOMIC DNA]</scope>
    <source>
        <strain evidence="1 2">Z-D1-2</strain>
    </source>
</reference>
<evidence type="ECO:0000313" key="2">
    <source>
        <dbReference type="Proteomes" id="UP000240608"/>
    </source>
</evidence>
<evidence type="ECO:0000313" key="1">
    <source>
        <dbReference type="EMBL" id="PTB92100.1"/>
    </source>
</evidence>
<feature type="non-terminal residue" evidence="1">
    <location>
        <position position="1"/>
    </location>
</feature>
<proteinExistence type="predicted"/>
<gene>
    <name evidence="1" type="ORF">C9994_14520</name>
</gene>
<comment type="caution">
    <text evidence="1">The sequence shown here is derived from an EMBL/GenBank/DDBJ whole genome shotgun (WGS) entry which is preliminary data.</text>
</comment>
<name>A0A2T4DE47_9BACT</name>
<dbReference type="AlphaFoldDB" id="A0A2T4DE47"/>
<sequence length="214" mass="24430">GARTFRRLDKEELAKIEQREGLPAGWSEYFRDRPWFKTAGHLACLLAQHACLVLERRVVDEDGLGDGEGESLSEDLGRELGTEHWFEHMAEDKRALLPTVLEYLVDHGVKKWADAAMSLYKEALKGADLECFLCESTKFRIYSSYQLINAETGRLWTLAIFPGSEKQLEESIFLFRDFQGGKKRWERLNKETEIKDASLVHMGLRKGFGGGLSD</sequence>
<organism evidence="1 2">
    <name type="scientific">Marivirga lumbricoides</name>
    <dbReference type="NCBI Taxonomy" id="1046115"/>
    <lineage>
        <taxon>Bacteria</taxon>
        <taxon>Pseudomonadati</taxon>
        <taxon>Bacteroidota</taxon>
        <taxon>Cytophagia</taxon>
        <taxon>Cytophagales</taxon>
        <taxon>Marivirgaceae</taxon>
        <taxon>Marivirga</taxon>
    </lineage>
</organism>
<dbReference type="Proteomes" id="UP000240608">
    <property type="component" value="Unassembled WGS sequence"/>
</dbReference>
<dbReference type="EMBL" id="PYVU01000266">
    <property type="protein sequence ID" value="PTB92100.1"/>
    <property type="molecule type" value="Genomic_DNA"/>
</dbReference>